<name>A0A8C5ZBY4_MARMA</name>
<organism evidence="3 4">
    <name type="scientific">Marmota marmota marmota</name>
    <name type="common">Alpine marmot</name>
    <dbReference type="NCBI Taxonomy" id="9994"/>
    <lineage>
        <taxon>Eukaryota</taxon>
        <taxon>Metazoa</taxon>
        <taxon>Chordata</taxon>
        <taxon>Craniata</taxon>
        <taxon>Vertebrata</taxon>
        <taxon>Euteleostomi</taxon>
        <taxon>Mammalia</taxon>
        <taxon>Eutheria</taxon>
        <taxon>Euarchontoglires</taxon>
        <taxon>Glires</taxon>
        <taxon>Rodentia</taxon>
        <taxon>Sciuromorpha</taxon>
        <taxon>Sciuridae</taxon>
        <taxon>Xerinae</taxon>
        <taxon>Marmotini</taxon>
        <taxon>Marmota</taxon>
    </lineage>
</organism>
<keyword evidence="2" id="KW-0812">Transmembrane</keyword>
<feature type="transmembrane region" description="Helical" evidence="2">
    <location>
        <begin position="467"/>
        <end position="490"/>
    </location>
</feature>
<dbReference type="SUPFAM" id="SSF49830">
    <property type="entry name" value="ENV polyprotein, receptor-binding domain"/>
    <property type="match status" value="1"/>
</dbReference>
<keyword evidence="4" id="KW-1185">Reference proteome</keyword>
<dbReference type="InterPro" id="IPR018154">
    <property type="entry name" value="TLV/ENV_coat_polyprotein"/>
</dbReference>
<dbReference type="PANTHER" id="PTHR10424:SF72">
    <property type="entry name" value="BC035947 PROTEIN-RELATED"/>
    <property type="match status" value="1"/>
</dbReference>
<reference evidence="3" key="2">
    <citation type="submission" date="2025-09" db="UniProtKB">
        <authorList>
            <consortium name="Ensembl"/>
        </authorList>
    </citation>
    <scope>IDENTIFICATION</scope>
</reference>
<dbReference type="GeneTree" id="ENSGT00690000102286"/>
<protein>
    <recommendedName>
        <fullName evidence="5">Envelope protein</fullName>
    </recommendedName>
</protein>
<accession>A0A8C5ZBY4</accession>
<dbReference type="SUPFAM" id="SSF58069">
    <property type="entry name" value="Virus ectodomain"/>
    <property type="match status" value="1"/>
</dbReference>
<sequence>MEIAAYSKPAKDKTYPLLTAFALCFAPLVLGSNPHAPMKLTWQVYSQTGEIIWSITATHTPGTWWPTLTPDFCQLAAGLDSWDIPDKAYDQLQTYMAPRPQQGTNYGCSTQVARCWLAQTDFYVCPRDGRDRSQAYKCGGYETYFCSSWGCETTGDAYWSPTSSWDLIQVAKNFTTPSPDGHTCYRENSQFQVGQSLPLKIQFTDKGRETIDPWLTGRTWGLRWYLPGNDRGVTFKIRLSQTPAMISSIGPNSVLGDQKVPSQPKQPKGLAKVPSSKPPEPQIVTMDYQTSSYSPEPIHPGTGDRLLNLIQGAFYALNATNPDRTQDCWLCLTSGPPYYEGIAIMSNWNSSTSPDPKCISLPSYKLTITEVTGQGVCMGNVPPSHQHLCNTTLPVTGSQNNYLWGPHGTYWACNTGLTPCISTAVLNATTDFCVLIQLWPKISYLGSDYVLEHLEGRKRYPREPISMTIALLLGIGGIAAGIGTGTVALVQGNQLLQLQAAMNEDLTAMAKSITALEKSLSSLSEVVLQNRRGLDLLFLREGGLCVALQEQCCFYADHTGVVRETMEKVTERLAKRQKEFEAQQGWFEHWFSKSPWLTTLLSTIAGPLVILLLLLTFGPCILNRLVQFMKERLSIIQTMVLTQQYQLLKQQTGSQTRHDWANRNR</sequence>
<dbReference type="PANTHER" id="PTHR10424">
    <property type="entry name" value="VIRAL ENVELOPE PROTEIN"/>
    <property type="match status" value="1"/>
</dbReference>
<evidence type="ECO:0000313" key="4">
    <source>
        <dbReference type="Proteomes" id="UP000694407"/>
    </source>
</evidence>
<feature type="region of interest" description="Disordered" evidence="1">
    <location>
        <begin position="250"/>
        <end position="280"/>
    </location>
</feature>
<dbReference type="AlphaFoldDB" id="A0A8C5ZBY4"/>
<dbReference type="CDD" id="cd09851">
    <property type="entry name" value="HTLV-1-like_HR1-HR2"/>
    <property type="match status" value="1"/>
</dbReference>
<evidence type="ECO:0000256" key="2">
    <source>
        <dbReference type="SAM" id="Phobius"/>
    </source>
</evidence>
<dbReference type="Pfam" id="PF00429">
    <property type="entry name" value="TLV_coat"/>
    <property type="match status" value="1"/>
</dbReference>
<dbReference type="Gene3D" id="3.90.310.10">
    <property type="entry name" value="ENV polyprotein, receptor-binding domain"/>
    <property type="match status" value="1"/>
</dbReference>
<dbReference type="Proteomes" id="UP000694407">
    <property type="component" value="Unplaced"/>
</dbReference>
<feature type="transmembrane region" description="Helical" evidence="2">
    <location>
        <begin position="14"/>
        <end position="31"/>
    </location>
</feature>
<evidence type="ECO:0008006" key="5">
    <source>
        <dbReference type="Google" id="ProtNLM"/>
    </source>
</evidence>
<feature type="transmembrane region" description="Helical" evidence="2">
    <location>
        <begin position="596"/>
        <end position="622"/>
    </location>
</feature>
<reference evidence="3" key="1">
    <citation type="submission" date="2025-08" db="UniProtKB">
        <authorList>
            <consortium name="Ensembl"/>
        </authorList>
    </citation>
    <scope>IDENTIFICATION</scope>
</reference>
<keyword evidence="2" id="KW-0472">Membrane</keyword>
<evidence type="ECO:0000313" key="3">
    <source>
        <dbReference type="Ensembl" id="ENSMMMP00000012065.1"/>
    </source>
</evidence>
<proteinExistence type="predicted"/>
<evidence type="ECO:0000256" key="1">
    <source>
        <dbReference type="SAM" id="MobiDB-lite"/>
    </source>
</evidence>
<dbReference type="InterPro" id="IPR008981">
    <property type="entry name" value="FMuLV_rcpt-bd"/>
</dbReference>
<dbReference type="Gene3D" id="1.10.287.210">
    <property type="match status" value="1"/>
</dbReference>
<keyword evidence="2" id="KW-1133">Transmembrane helix</keyword>
<dbReference type="Ensembl" id="ENSMMMT00000013779.1">
    <property type="protein sequence ID" value="ENSMMMP00000012065.1"/>
    <property type="gene ID" value="ENSMMMG00000010796.1"/>
</dbReference>